<dbReference type="AlphaFoldDB" id="C9S6S1"/>
<dbReference type="InterPro" id="IPR047122">
    <property type="entry name" value="Trans-enoyl_RdTase-like"/>
</dbReference>
<dbReference type="Pfam" id="PF00107">
    <property type="entry name" value="ADH_zinc_N"/>
    <property type="match status" value="1"/>
</dbReference>
<keyword evidence="2" id="KW-0560">Oxidoreductase</keyword>
<organism evidence="5">
    <name type="scientific">Verticillium alfalfae (strain VaMs.102 / ATCC MYA-4576 / FGSC 10136)</name>
    <name type="common">Verticillium wilt of alfalfa</name>
    <name type="synonym">Verticillium albo-atrum</name>
    <dbReference type="NCBI Taxonomy" id="526221"/>
    <lineage>
        <taxon>Eukaryota</taxon>
        <taxon>Fungi</taxon>
        <taxon>Dikarya</taxon>
        <taxon>Ascomycota</taxon>
        <taxon>Pezizomycotina</taxon>
        <taxon>Sordariomycetes</taxon>
        <taxon>Hypocreomycetidae</taxon>
        <taxon>Glomerellales</taxon>
        <taxon>Plectosphaerellaceae</taxon>
        <taxon>Verticillium</taxon>
    </lineage>
</organism>
<dbReference type="PANTHER" id="PTHR45348">
    <property type="entry name" value="HYPOTHETICAL OXIDOREDUCTASE (EUROFUNG)"/>
    <property type="match status" value="1"/>
</dbReference>
<dbReference type="Gene3D" id="3.90.180.10">
    <property type="entry name" value="Medium-chain alcohol dehydrogenases, catalytic domain"/>
    <property type="match status" value="1"/>
</dbReference>
<dbReference type="InterPro" id="IPR020843">
    <property type="entry name" value="ER"/>
</dbReference>
<dbReference type="RefSeq" id="XP_003009600.1">
    <property type="nucleotide sequence ID" value="XM_003009554.1"/>
</dbReference>
<evidence type="ECO:0000313" key="4">
    <source>
        <dbReference type="EMBL" id="EEY15174.1"/>
    </source>
</evidence>
<dbReference type="SMART" id="SM00829">
    <property type="entry name" value="PKS_ER"/>
    <property type="match status" value="1"/>
</dbReference>
<dbReference type="OrthoDB" id="48317at2759"/>
<feature type="domain" description="Enoyl reductase (ER)" evidence="3">
    <location>
        <begin position="10"/>
        <end position="261"/>
    </location>
</feature>
<dbReference type="STRING" id="526221.C9S6S1"/>
<name>C9S6S1_VERA1</name>
<dbReference type="SUPFAM" id="SSF51735">
    <property type="entry name" value="NAD(P)-binding Rossmann-fold domains"/>
    <property type="match status" value="1"/>
</dbReference>
<dbReference type="eggNOG" id="KOG1198">
    <property type="taxonomic scope" value="Eukaryota"/>
</dbReference>
<reference evidence="5" key="1">
    <citation type="journal article" date="2011" name="PLoS Pathog.">
        <title>Comparative genomics yields insights into niche adaptation of plant vascular wilt pathogens.</title>
        <authorList>
            <person name="Klosterman S.J."/>
            <person name="Subbarao K.V."/>
            <person name="Kang S."/>
            <person name="Veronese P."/>
            <person name="Gold S.E."/>
            <person name="Thomma B.P.H.J."/>
            <person name="Chen Z."/>
            <person name="Henrissat B."/>
            <person name="Lee Y.-H."/>
            <person name="Park J."/>
            <person name="Garcia-Pedrajas M.D."/>
            <person name="Barbara D.J."/>
            <person name="Anchieta A."/>
            <person name="de Jonge R."/>
            <person name="Santhanam P."/>
            <person name="Maruthachalam K."/>
            <person name="Atallah Z."/>
            <person name="Amyotte S.G."/>
            <person name="Paz Z."/>
            <person name="Inderbitzin P."/>
            <person name="Hayes R.J."/>
            <person name="Heiman D.I."/>
            <person name="Young S."/>
            <person name="Zeng Q."/>
            <person name="Engels R."/>
            <person name="Galagan J."/>
            <person name="Cuomo C.A."/>
            <person name="Dobinson K.F."/>
            <person name="Ma L.-J."/>
        </authorList>
    </citation>
    <scope>NUCLEOTIDE SEQUENCE [LARGE SCALE GENOMIC DNA]</scope>
    <source>
        <strain evidence="5">VaMs.102 / ATCC MYA-4576 / FGSC 10136</strain>
    </source>
</reference>
<dbReference type="SUPFAM" id="SSF50129">
    <property type="entry name" value="GroES-like"/>
    <property type="match status" value="1"/>
</dbReference>
<comment type="similarity">
    <text evidence="1">Belongs to the zinc-containing alcohol dehydrogenase family.</text>
</comment>
<dbReference type="Proteomes" id="UP000008698">
    <property type="component" value="Unassembled WGS sequence"/>
</dbReference>
<dbReference type="HOGENOM" id="CLU_026673_16_5_1"/>
<dbReference type="KEGG" id="val:VDBG_01283"/>
<sequence length="314" mass="33331">MTVNQATWITASKSYPFVLGPAPYSEPGPGEVVIKTQASALNPVEWRVQTRDMFKNSYPFILGADAAGCVDQVGENVTHVQVGQRVMGYCMGLGIDKPAFGAYQKLPTVFASLVAPIPDDVSFEQAVPVSVNKSIPIWGGSSSVGAIAIQLAVASGLDVVSTASAHSHDLVKSLGAHLVFDHKSPSIVEDLVAEFSRREIAAVFDSISEPETMGPISAVVERTGPLKVGVVAPPTIPLSKNFLVSMSLAFELFNGRGKGVLDAVWGTWVPEAMDSDYLQFRPEPVVVGQGLGSIQDGSDRLKRGVSAQKLIVRV</sequence>
<evidence type="ECO:0000256" key="1">
    <source>
        <dbReference type="ARBA" id="ARBA00008072"/>
    </source>
</evidence>
<dbReference type="Gene3D" id="3.40.50.720">
    <property type="entry name" value="NAD(P)-binding Rossmann-like Domain"/>
    <property type="match status" value="1"/>
</dbReference>
<dbReference type="InterPro" id="IPR013154">
    <property type="entry name" value="ADH-like_N"/>
</dbReference>
<dbReference type="InterPro" id="IPR013149">
    <property type="entry name" value="ADH-like_C"/>
</dbReference>
<evidence type="ECO:0000256" key="2">
    <source>
        <dbReference type="ARBA" id="ARBA00023002"/>
    </source>
</evidence>
<accession>C9S6S1</accession>
<dbReference type="GO" id="GO:0016651">
    <property type="term" value="F:oxidoreductase activity, acting on NAD(P)H"/>
    <property type="evidence" value="ECO:0007669"/>
    <property type="project" value="InterPro"/>
</dbReference>
<proteinExistence type="inferred from homology"/>
<evidence type="ECO:0000259" key="3">
    <source>
        <dbReference type="SMART" id="SM00829"/>
    </source>
</evidence>
<dbReference type="Pfam" id="PF08240">
    <property type="entry name" value="ADH_N"/>
    <property type="match status" value="1"/>
</dbReference>
<evidence type="ECO:0000313" key="5">
    <source>
        <dbReference type="Proteomes" id="UP000008698"/>
    </source>
</evidence>
<dbReference type="GeneID" id="9536211"/>
<protein>
    <submittedName>
        <fullName evidence="4">TOXD</fullName>
    </submittedName>
</protein>
<dbReference type="CDD" id="cd08249">
    <property type="entry name" value="enoyl_reductase_like"/>
    <property type="match status" value="1"/>
</dbReference>
<dbReference type="EMBL" id="DS985214">
    <property type="protein sequence ID" value="EEY15174.1"/>
    <property type="molecule type" value="Genomic_DNA"/>
</dbReference>
<dbReference type="InterPro" id="IPR036291">
    <property type="entry name" value="NAD(P)-bd_dom_sf"/>
</dbReference>
<dbReference type="OMA" id="WAPIYKK"/>
<gene>
    <name evidence="4" type="ORF">VDBG_01283</name>
</gene>
<dbReference type="InterPro" id="IPR011032">
    <property type="entry name" value="GroES-like_sf"/>
</dbReference>
<keyword evidence="5" id="KW-1185">Reference proteome</keyword>
<dbReference type="PANTHER" id="PTHR45348:SF2">
    <property type="entry name" value="ZINC-TYPE ALCOHOL DEHYDROGENASE-LIKE PROTEIN C2E1P3.01"/>
    <property type="match status" value="1"/>
</dbReference>